<gene>
    <name evidence="1" type="primary">yraL</name>
    <name evidence="1" type="ORF">J2TS6_54170</name>
</gene>
<dbReference type="PANTHER" id="PTHR37812">
    <property type="entry name" value="MU-LIKE PROPHAGE FLUMU PROTEIN C"/>
    <property type="match status" value="1"/>
</dbReference>
<evidence type="ECO:0000313" key="1">
    <source>
        <dbReference type="EMBL" id="GIO34276.1"/>
    </source>
</evidence>
<dbReference type="PANTHER" id="PTHR37812:SF1">
    <property type="entry name" value="MU-LIKE PROPHAGE FLUMU PROTEIN C"/>
    <property type="match status" value="1"/>
</dbReference>
<dbReference type="InterPro" id="IPR049739">
    <property type="entry name" value="YraL-like"/>
</dbReference>
<sequence>MKYINAESAFPQRLVDEMQQYVEGGWVYVPARRHSRKAWGERSGSKEALKRRNAEIRRRFCEGHSIERLSSDYGLAYDTVKKIVYSKK</sequence>
<dbReference type="AlphaFoldDB" id="A0A919XL92"/>
<organism evidence="1 2">
    <name type="scientific">Paenibacillus albilobatus</name>
    <dbReference type="NCBI Taxonomy" id="2716884"/>
    <lineage>
        <taxon>Bacteria</taxon>
        <taxon>Bacillati</taxon>
        <taxon>Bacillota</taxon>
        <taxon>Bacilli</taxon>
        <taxon>Bacillales</taxon>
        <taxon>Paenibacillaceae</taxon>
        <taxon>Paenibacillus</taxon>
    </lineage>
</organism>
<dbReference type="NCBIfam" id="NF040785">
    <property type="entry name" value="CD3324_fam"/>
    <property type="match status" value="1"/>
</dbReference>
<dbReference type="InterPro" id="IPR052411">
    <property type="entry name" value="c-mor_Regulatory_Protein"/>
</dbReference>
<dbReference type="EMBL" id="BORQ01000009">
    <property type="protein sequence ID" value="GIO34276.1"/>
    <property type="molecule type" value="Genomic_DNA"/>
</dbReference>
<proteinExistence type="predicted"/>
<evidence type="ECO:0008006" key="3">
    <source>
        <dbReference type="Google" id="ProtNLM"/>
    </source>
</evidence>
<protein>
    <recommendedName>
        <fullName evidence="3">Mor transcription activator domain-containing protein</fullName>
    </recommendedName>
</protein>
<dbReference type="InterPro" id="IPR009057">
    <property type="entry name" value="Homeodomain-like_sf"/>
</dbReference>
<comment type="caution">
    <text evidence="1">The sequence shown here is derived from an EMBL/GenBank/DDBJ whole genome shotgun (WGS) entry which is preliminary data.</text>
</comment>
<evidence type="ECO:0000313" key="2">
    <source>
        <dbReference type="Proteomes" id="UP000679779"/>
    </source>
</evidence>
<dbReference type="SUPFAM" id="SSF46689">
    <property type="entry name" value="Homeodomain-like"/>
    <property type="match status" value="1"/>
</dbReference>
<keyword evidence="2" id="KW-1185">Reference proteome</keyword>
<accession>A0A919XL92</accession>
<reference evidence="1" key="1">
    <citation type="submission" date="2021-03" db="EMBL/GenBank/DDBJ databases">
        <title>Antimicrobial resistance genes in bacteria isolated from Japanese honey, and their potential for conferring macrolide and lincosamide resistance in the American foulbrood pathogen Paenibacillus larvae.</title>
        <authorList>
            <person name="Okamoto M."/>
            <person name="Kumagai M."/>
            <person name="Kanamori H."/>
            <person name="Takamatsu D."/>
        </authorList>
    </citation>
    <scope>NUCLEOTIDE SEQUENCE</scope>
    <source>
        <strain evidence="1">J2TS6</strain>
    </source>
</reference>
<dbReference type="Proteomes" id="UP000679779">
    <property type="component" value="Unassembled WGS sequence"/>
</dbReference>
<name>A0A919XL92_9BACL</name>
<dbReference type="RefSeq" id="WP_160044556.1">
    <property type="nucleotide sequence ID" value="NZ_BORQ01000009.1"/>
</dbReference>